<sequence length="112" mass="12159">MTPFCLVSERRLGGTQAFFSDTLYTVYRKAKKNLFPDTAPARHARRINAAATTECGYCCGDVVAFLPKVATSTCGCRDGVRRRLRRAAKKLVAIPAAAAAISVWGLAKKHAK</sequence>
<reference evidence="2 3" key="2">
    <citation type="journal article" date="2019" name="G3 (Bethesda)">
        <title>Hybrid Assembly of the Genome of the Entomopathogenic Nematode Steinernema carpocapsae Identifies the X-Chromosome.</title>
        <authorList>
            <person name="Serra L."/>
            <person name="Macchietto M."/>
            <person name="Macias-Munoz A."/>
            <person name="McGill C.J."/>
            <person name="Rodriguez I.M."/>
            <person name="Rodriguez B."/>
            <person name="Murad R."/>
            <person name="Mortazavi A."/>
        </authorList>
    </citation>
    <scope>NUCLEOTIDE SEQUENCE [LARGE SCALE GENOMIC DNA]</scope>
    <source>
        <strain evidence="2 3">ALL</strain>
    </source>
</reference>
<organism evidence="2 3">
    <name type="scientific">Steinernema carpocapsae</name>
    <name type="common">Entomopathogenic nematode</name>
    <dbReference type="NCBI Taxonomy" id="34508"/>
    <lineage>
        <taxon>Eukaryota</taxon>
        <taxon>Metazoa</taxon>
        <taxon>Ecdysozoa</taxon>
        <taxon>Nematoda</taxon>
        <taxon>Chromadorea</taxon>
        <taxon>Rhabditida</taxon>
        <taxon>Tylenchina</taxon>
        <taxon>Panagrolaimomorpha</taxon>
        <taxon>Strongyloidoidea</taxon>
        <taxon>Steinernematidae</taxon>
        <taxon>Steinernema</taxon>
    </lineage>
</organism>
<keyword evidence="3" id="KW-1185">Reference proteome</keyword>
<protein>
    <submittedName>
        <fullName evidence="2">Uncharacterized protein</fullName>
    </submittedName>
</protein>
<dbReference type="Proteomes" id="UP000298663">
    <property type="component" value="Unassembled WGS sequence"/>
</dbReference>
<evidence type="ECO:0000313" key="3">
    <source>
        <dbReference type="Proteomes" id="UP000298663"/>
    </source>
</evidence>
<accession>A0A4U5LYG7</accession>
<dbReference type="EMBL" id="AZBU02000011">
    <property type="protein sequence ID" value="TKR61299.1"/>
    <property type="molecule type" value="Genomic_DNA"/>
</dbReference>
<evidence type="ECO:0000313" key="2">
    <source>
        <dbReference type="EMBL" id="TKR61299.1"/>
    </source>
</evidence>
<name>A0A4U5LYG7_STECR</name>
<reference evidence="2 3" key="1">
    <citation type="journal article" date="2015" name="Genome Biol.">
        <title>Comparative genomics of Steinernema reveals deeply conserved gene regulatory networks.</title>
        <authorList>
            <person name="Dillman A.R."/>
            <person name="Macchietto M."/>
            <person name="Porter C.F."/>
            <person name="Rogers A."/>
            <person name="Williams B."/>
            <person name="Antoshechkin I."/>
            <person name="Lee M.M."/>
            <person name="Goodwin Z."/>
            <person name="Lu X."/>
            <person name="Lewis E.E."/>
            <person name="Goodrich-Blair H."/>
            <person name="Stock S.P."/>
            <person name="Adams B.J."/>
            <person name="Sternberg P.W."/>
            <person name="Mortazavi A."/>
        </authorList>
    </citation>
    <scope>NUCLEOTIDE SEQUENCE [LARGE SCALE GENOMIC DNA]</scope>
    <source>
        <strain evidence="2 3">ALL</strain>
    </source>
</reference>
<dbReference type="AlphaFoldDB" id="A0A4U5LYG7"/>
<comment type="caution">
    <text evidence="2">The sequence shown here is derived from an EMBL/GenBank/DDBJ whole genome shotgun (WGS) entry which is preliminary data.</text>
</comment>
<feature type="transmembrane region" description="Helical" evidence="1">
    <location>
        <begin position="91"/>
        <end position="107"/>
    </location>
</feature>
<keyword evidence="1" id="KW-1133">Transmembrane helix</keyword>
<keyword evidence="1" id="KW-0472">Membrane</keyword>
<evidence type="ECO:0000256" key="1">
    <source>
        <dbReference type="SAM" id="Phobius"/>
    </source>
</evidence>
<gene>
    <name evidence="2" type="ORF">L596_028424</name>
</gene>
<keyword evidence="1" id="KW-0812">Transmembrane</keyword>
<proteinExistence type="predicted"/>